<keyword evidence="2" id="KW-1133">Transmembrane helix</keyword>
<feature type="transmembrane region" description="Helical" evidence="2">
    <location>
        <begin position="45"/>
        <end position="66"/>
    </location>
</feature>
<feature type="region of interest" description="Disordered" evidence="1">
    <location>
        <begin position="1"/>
        <end position="27"/>
    </location>
</feature>
<keyword evidence="2" id="KW-0812">Transmembrane</keyword>
<keyword evidence="4" id="KW-1185">Reference proteome</keyword>
<dbReference type="SUPFAM" id="SSF103473">
    <property type="entry name" value="MFS general substrate transporter"/>
    <property type="match status" value="1"/>
</dbReference>
<dbReference type="Proteomes" id="UP000502677">
    <property type="component" value="Chromosome"/>
</dbReference>
<gene>
    <name evidence="3" type="ORF">G7068_12810</name>
</gene>
<dbReference type="EMBL" id="CP049863">
    <property type="protein sequence ID" value="QIK63978.1"/>
    <property type="molecule type" value="Genomic_DNA"/>
</dbReference>
<evidence type="ECO:0000313" key="3">
    <source>
        <dbReference type="EMBL" id="QIK63978.1"/>
    </source>
</evidence>
<protein>
    <submittedName>
        <fullName evidence="3">MFS transporter</fullName>
    </submittedName>
</protein>
<name>A0A6G7XHY2_9MICO</name>
<evidence type="ECO:0000256" key="2">
    <source>
        <dbReference type="SAM" id="Phobius"/>
    </source>
</evidence>
<dbReference type="AlphaFoldDB" id="A0A6G7XHY2"/>
<evidence type="ECO:0000256" key="1">
    <source>
        <dbReference type="SAM" id="MobiDB-lite"/>
    </source>
</evidence>
<sequence>MSMSDPAAEPVESADFDGEEAAPEPVVEASEVEVTLQRSVRVGRVIVGAAIAGAIIAALAALFFPIDEKSDYTMGQVMGFSALIGAAIGLGIGALLVLILNAAAKRRRGTGVAIQSDVR</sequence>
<dbReference type="InterPro" id="IPR036259">
    <property type="entry name" value="MFS_trans_sf"/>
</dbReference>
<dbReference type="KEGG" id="lvi:G7068_12810"/>
<evidence type="ECO:0000313" key="4">
    <source>
        <dbReference type="Proteomes" id="UP000502677"/>
    </source>
</evidence>
<reference evidence="3 4" key="1">
    <citation type="submission" date="2020-03" db="EMBL/GenBank/DDBJ databases">
        <title>Leucobacter sp. nov., isolated from beetles.</title>
        <authorList>
            <person name="Hyun D.-W."/>
            <person name="Bae J.-W."/>
        </authorList>
    </citation>
    <scope>NUCLEOTIDE SEQUENCE [LARGE SCALE GENOMIC DNA]</scope>
    <source>
        <strain evidence="3 4">HDW9C</strain>
    </source>
</reference>
<feature type="compositionally biased region" description="Acidic residues" evidence="1">
    <location>
        <begin position="12"/>
        <end position="22"/>
    </location>
</feature>
<feature type="transmembrane region" description="Helical" evidence="2">
    <location>
        <begin position="78"/>
        <end position="100"/>
    </location>
</feature>
<accession>A0A6G7XHY2</accession>
<proteinExistence type="predicted"/>
<dbReference type="RefSeq" id="WP_166292318.1">
    <property type="nucleotide sequence ID" value="NZ_CP049863.1"/>
</dbReference>
<organism evidence="3 4">
    <name type="scientific">Leucobacter viscericola</name>
    <dbReference type="NCBI Taxonomy" id="2714935"/>
    <lineage>
        <taxon>Bacteria</taxon>
        <taxon>Bacillati</taxon>
        <taxon>Actinomycetota</taxon>
        <taxon>Actinomycetes</taxon>
        <taxon>Micrococcales</taxon>
        <taxon>Microbacteriaceae</taxon>
        <taxon>Leucobacter</taxon>
    </lineage>
</organism>
<keyword evidence="2" id="KW-0472">Membrane</keyword>